<dbReference type="PANTHER" id="PTHR46373">
    <property type="entry name" value="PROTEIN RKD4"/>
    <property type="match status" value="1"/>
</dbReference>
<evidence type="ECO:0000256" key="4">
    <source>
        <dbReference type="ARBA" id="ARBA00023125"/>
    </source>
</evidence>
<evidence type="ECO:0000256" key="6">
    <source>
        <dbReference type="ARBA" id="ARBA00023242"/>
    </source>
</evidence>
<evidence type="ECO:0000259" key="7">
    <source>
        <dbReference type="PROSITE" id="PS51519"/>
    </source>
</evidence>
<evidence type="ECO:0000256" key="1">
    <source>
        <dbReference type="ARBA" id="ARBA00004049"/>
    </source>
</evidence>
<dbReference type="InterPro" id="IPR044607">
    <property type="entry name" value="RKD-like"/>
</dbReference>
<keyword evidence="9" id="KW-1185">Reference proteome</keyword>
<keyword evidence="5" id="KW-0804">Transcription</keyword>
<reference evidence="8 9" key="1">
    <citation type="journal article" date="2021" name="Comput. Struct. Biotechnol. J.">
        <title>De novo genome assembly of the potent medicinal plant Rehmannia glutinosa using nanopore technology.</title>
        <authorList>
            <person name="Ma L."/>
            <person name="Dong C."/>
            <person name="Song C."/>
            <person name="Wang X."/>
            <person name="Zheng X."/>
            <person name="Niu Y."/>
            <person name="Chen S."/>
            <person name="Feng W."/>
        </authorList>
    </citation>
    <scope>NUCLEOTIDE SEQUENCE [LARGE SCALE GENOMIC DNA]</scope>
    <source>
        <strain evidence="8">DH-2019</strain>
    </source>
</reference>
<evidence type="ECO:0000313" key="8">
    <source>
        <dbReference type="EMBL" id="KAK6117737.1"/>
    </source>
</evidence>
<evidence type="ECO:0000313" key="9">
    <source>
        <dbReference type="Proteomes" id="UP001318860"/>
    </source>
</evidence>
<comment type="function">
    <text evidence="1">Putative transcription factor.</text>
</comment>
<organism evidence="8 9">
    <name type="scientific">Rehmannia glutinosa</name>
    <name type="common">Chinese foxglove</name>
    <dbReference type="NCBI Taxonomy" id="99300"/>
    <lineage>
        <taxon>Eukaryota</taxon>
        <taxon>Viridiplantae</taxon>
        <taxon>Streptophyta</taxon>
        <taxon>Embryophyta</taxon>
        <taxon>Tracheophyta</taxon>
        <taxon>Spermatophyta</taxon>
        <taxon>Magnoliopsida</taxon>
        <taxon>eudicotyledons</taxon>
        <taxon>Gunneridae</taxon>
        <taxon>Pentapetalae</taxon>
        <taxon>asterids</taxon>
        <taxon>lamiids</taxon>
        <taxon>Lamiales</taxon>
        <taxon>Orobanchaceae</taxon>
        <taxon>Rehmannieae</taxon>
        <taxon>Rehmannia</taxon>
    </lineage>
</organism>
<keyword evidence="6" id="KW-0539">Nucleus</keyword>
<proteinExistence type="predicted"/>
<evidence type="ECO:0000256" key="3">
    <source>
        <dbReference type="ARBA" id="ARBA00023054"/>
    </source>
</evidence>
<dbReference type="EMBL" id="JABTTQ020003419">
    <property type="protein sequence ID" value="KAK6117737.1"/>
    <property type="molecule type" value="Genomic_DNA"/>
</dbReference>
<comment type="caution">
    <text evidence="8">The sequence shown here is derived from an EMBL/GenBank/DDBJ whole genome shotgun (WGS) entry which is preliminary data.</text>
</comment>
<dbReference type="InterPro" id="IPR003035">
    <property type="entry name" value="RWP-RK_dom"/>
</dbReference>
<dbReference type="Pfam" id="PF02042">
    <property type="entry name" value="RWP-RK"/>
    <property type="match status" value="1"/>
</dbReference>
<keyword evidence="3" id="KW-0175">Coiled coil</keyword>
<protein>
    <recommendedName>
        <fullName evidence="7">RWP-RK domain-containing protein</fullName>
    </recommendedName>
</protein>
<keyword evidence="2" id="KW-0805">Transcription regulation</keyword>
<dbReference type="PROSITE" id="PS51519">
    <property type="entry name" value="RWP_RK"/>
    <property type="match status" value="1"/>
</dbReference>
<dbReference type="Proteomes" id="UP001318860">
    <property type="component" value="Unassembled WGS sequence"/>
</dbReference>
<gene>
    <name evidence="8" type="ORF">DH2020_048526</name>
</gene>
<evidence type="ECO:0000256" key="2">
    <source>
        <dbReference type="ARBA" id="ARBA00023015"/>
    </source>
</evidence>
<dbReference type="PANTHER" id="PTHR46373:SF2">
    <property type="entry name" value="RWP-RK DOMAIN-CONTAINING PROTEIN"/>
    <property type="match status" value="1"/>
</dbReference>
<keyword evidence="4" id="KW-0238">DNA-binding</keyword>
<name>A0ABR0U5R4_REHGL</name>
<evidence type="ECO:0000256" key="5">
    <source>
        <dbReference type="ARBA" id="ARBA00023163"/>
    </source>
</evidence>
<accession>A0ABR0U5R4</accession>
<feature type="domain" description="RWP-RK" evidence="7">
    <location>
        <begin position="136"/>
        <end position="220"/>
    </location>
</feature>
<sequence length="267" mass="31110">MVYTGLKLEIQNEVDSLFFSRTGFLRSWEQQYACPEGFNLGLPDLLEFEPFPLSHQMSIAPYVELNNFEDISGDLGLWDFDQPPFRDNVIVPNPTLIMTVHNNHIIGQDENVGTGIYDPSLPMNVTHQMELSNFDVTMDEKRNGRYKSSALQLEEIQKYFDVPITRAAKELNVGLTILKKRCRELNIMRWPHRKIKSLKSLIHNVKVCACFKTLELGLTNEVEMLEEHKRMVEKIPEMELTERTKKLRQACFKANYKKRRSMQQNIA</sequence>